<dbReference type="PROSITE" id="PS51379">
    <property type="entry name" value="4FE4S_FER_2"/>
    <property type="match status" value="1"/>
</dbReference>
<dbReference type="EMBL" id="CGIH01000009">
    <property type="protein sequence ID" value="CFX19130.1"/>
    <property type="molecule type" value="Genomic_DNA"/>
</dbReference>
<proteinExistence type="predicted"/>
<evidence type="ECO:0000256" key="1">
    <source>
        <dbReference type="ARBA" id="ARBA00022723"/>
    </source>
</evidence>
<reference evidence="5 6" key="1">
    <citation type="submission" date="2015-03" db="EMBL/GenBank/DDBJ databases">
        <authorList>
            <person name="Murphy D."/>
        </authorList>
    </citation>
    <scope>NUCLEOTIDE SEQUENCE [LARGE SCALE GENOMIC DNA]</scope>
    <source>
        <strain evidence="5 6">OL-4</strain>
    </source>
</reference>
<dbReference type="Pfam" id="PF13534">
    <property type="entry name" value="Fer4_17"/>
    <property type="match status" value="1"/>
</dbReference>
<evidence type="ECO:0000313" key="5">
    <source>
        <dbReference type="EMBL" id="CFX19130.1"/>
    </source>
</evidence>
<dbReference type="PROSITE" id="PS00198">
    <property type="entry name" value="4FE4S_FER_1"/>
    <property type="match status" value="1"/>
</dbReference>
<dbReference type="InterPro" id="IPR017896">
    <property type="entry name" value="4Fe4S_Fe-S-bd"/>
</dbReference>
<gene>
    <name evidence="5" type="ORF">764</name>
</gene>
<dbReference type="Proteomes" id="UP000045545">
    <property type="component" value="Unassembled WGS sequence"/>
</dbReference>
<dbReference type="GO" id="GO:0046872">
    <property type="term" value="F:metal ion binding"/>
    <property type="evidence" value="ECO:0007669"/>
    <property type="project" value="UniProtKB-KW"/>
</dbReference>
<dbReference type="STRING" id="690567.764"/>
<evidence type="ECO:0000256" key="3">
    <source>
        <dbReference type="ARBA" id="ARBA00023014"/>
    </source>
</evidence>
<dbReference type="OrthoDB" id="9773828at2"/>
<evidence type="ECO:0000313" key="6">
    <source>
        <dbReference type="Proteomes" id="UP000045545"/>
    </source>
</evidence>
<evidence type="ECO:0000256" key="2">
    <source>
        <dbReference type="ARBA" id="ARBA00023004"/>
    </source>
</evidence>
<dbReference type="GO" id="GO:0051536">
    <property type="term" value="F:iron-sulfur cluster binding"/>
    <property type="evidence" value="ECO:0007669"/>
    <property type="project" value="UniProtKB-KW"/>
</dbReference>
<name>A0A0E4C821_9FIRM</name>
<sequence>MKEITNKIQEIATRLFNEDQVDVFLAWEQTGEEYRVKPYFARSAADVSNIVFNEYCIHNLSTSLLKFRDGSDRIGLVVKGCDSRGIVRLLEDLQIKRERLYIVGVPCTGMKDPLAAARNQSGFNNKMQTIDIARKCLDCIQPNPVIYDELIGPENPPLLQGERFAKVKEIENMSADERYQYFEDVLSTCIRCYACRQVCVACDCRTCIFDEMKPQWVGRETNVTDNMMYHIVRASHMAGRCIECGECERVCPVNIPLMLINQKLIKDVNDLFGPYEAGMQYVEGAKPALSRYDEKDPDDFL</sequence>
<keyword evidence="3" id="KW-0411">Iron-sulfur</keyword>
<keyword evidence="6" id="KW-1185">Reference proteome</keyword>
<keyword evidence="2" id="KW-0408">Iron</keyword>
<dbReference type="SUPFAM" id="SSF46548">
    <property type="entry name" value="alpha-helical ferredoxin"/>
    <property type="match status" value="1"/>
</dbReference>
<protein>
    <submittedName>
        <fullName evidence="5">Alpha-helical ferredoxin</fullName>
    </submittedName>
</protein>
<dbReference type="InterPro" id="IPR009051">
    <property type="entry name" value="Helical_ferredxn"/>
</dbReference>
<dbReference type="Gene3D" id="1.10.1060.10">
    <property type="entry name" value="Alpha-helical ferredoxin"/>
    <property type="match status" value="1"/>
</dbReference>
<dbReference type="AlphaFoldDB" id="A0A0E4C821"/>
<keyword evidence="1" id="KW-0479">Metal-binding</keyword>
<organism evidence="5 6">
    <name type="scientific">Syntrophomonas zehnderi OL-4</name>
    <dbReference type="NCBI Taxonomy" id="690567"/>
    <lineage>
        <taxon>Bacteria</taxon>
        <taxon>Bacillati</taxon>
        <taxon>Bacillota</taxon>
        <taxon>Clostridia</taxon>
        <taxon>Eubacteriales</taxon>
        <taxon>Syntrophomonadaceae</taxon>
        <taxon>Syntrophomonas</taxon>
    </lineage>
</organism>
<feature type="domain" description="4Fe-4S ferredoxin-type" evidence="4">
    <location>
        <begin position="232"/>
        <end position="261"/>
    </location>
</feature>
<dbReference type="InterPro" id="IPR017900">
    <property type="entry name" value="4Fe4S_Fe_S_CS"/>
</dbReference>
<evidence type="ECO:0000259" key="4">
    <source>
        <dbReference type="PROSITE" id="PS51379"/>
    </source>
</evidence>
<dbReference type="RefSeq" id="WP_046495942.1">
    <property type="nucleotide sequence ID" value="NZ_CGIH01000009.1"/>
</dbReference>
<accession>A0A0E4C821</accession>